<evidence type="ECO:0000256" key="7">
    <source>
        <dbReference type="ARBA" id="ARBA00022989"/>
    </source>
</evidence>
<dbReference type="InterPro" id="IPR004485">
    <property type="entry name" value="Cobalamin_biosynth_CobD/CbiB"/>
</dbReference>
<protein>
    <recommendedName>
        <fullName evidence="9">Cobalamin biosynthesis protein CobD</fullName>
    </recommendedName>
</protein>
<keyword evidence="8 9" id="KW-0472">Membrane</keyword>
<comment type="subcellular location">
    <subcellularLocation>
        <location evidence="1 9">Cell membrane</location>
        <topology evidence="1 9">Multi-pass membrane protein</topology>
    </subcellularLocation>
</comment>
<dbReference type="PANTHER" id="PTHR34308">
    <property type="entry name" value="COBALAMIN BIOSYNTHESIS PROTEIN CBIB"/>
    <property type="match status" value="1"/>
</dbReference>
<keyword evidence="5 9" id="KW-0169">Cobalamin biosynthesis</keyword>
<dbReference type="Pfam" id="PF03186">
    <property type="entry name" value="CobD_Cbib"/>
    <property type="match status" value="2"/>
</dbReference>
<evidence type="ECO:0000256" key="10">
    <source>
        <dbReference type="SAM" id="MobiDB-lite"/>
    </source>
</evidence>
<accession>A0ABR7LYI4</accession>
<organism evidence="11 12">
    <name type="scientific">Actinomadura alba</name>
    <dbReference type="NCBI Taxonomy" id="406431"/>
    <lineage>
        <taxon>Bacteria</taxon>
        <taxon>Bacillati</taxon>
        <taxon>Actinomycetota</taxon>
        <taxon>Actinomycetes</taxon>
        <taxon>Streptosporangiales</taxon>
        <taxon>Thermomonosporaceae</taxon>
        <taxon>Actinomadura</taxon>
    </lineage>
</organism>
<evidence type="ECO:0000256" key="5">
    <source>
        <dbReference type="ARBA" id="ARBA00022573"/>
    </source>
</evidence>
<dbReference type="HAMAP" id="MF_00024">
    <property type="entry name" value="CobD_CbiB"/>
    <property type="match status" value="1"/>
</dbReference>
<feature type="compositionally biased region" description="Low complexity" evidence="10">
    <location>
        <begin position="312"/>
        <end position="342"/>
    </location>
</feature>
<evidence type="ECO:0000256" key="4">
    <source>
        <dbReference type="ARBA" id="ARBA00022475"/>
    </source>
</evidence>
<dbReference type="Proteomes" id="UP000805614">
    <property type="component" value="Unassembled WGS sequence"/>
</dbReference>
<keyword evidence="6 9" id="KW-0812">Transmembrane</keyword>
<gene>
    <name evidence="9" type="primary">cobD</name>
    <name evidence="11" type="ORF">HKK74_31125</name>
</gene>
<comment type="caution">
    <text evidence="11">The sequence shown here is derived from an EMBL/GenBank/DDBJ whole genome shotgun (WGS) entry which is preliminary data.</text>
</comment>
<evidence type="ECO:0000256" key="6">
    <source>
        <dbReference type="ARBA" id="ARBA00022692"/>
    </source>
</evidence>
<dbReference type="RefSeq" id="WP_222722941.1">
    <property type="nucleotide sequence ID" value="NZ_BAAAOK010000004.1"/>
</dbReference>
<sequence>MAGLLLGVALDTVLGDPRRGHPVAAFGRIAGRLERRMHADAKPRGVLYTGLCVGGALALGVAADRLAGTGARRNAAGARKREQLHDHGGGSPAVFAGPGVRAAGVGAHGVRTSGGWSLARTATTGLATWAVLGGTSLGREGTLMARALEAGDLDAARARLPHLCARDPRGLDAKALARATVESIAENTSDAAVAPLLWGAVAGVPGLLAYRAINTLDAMVGYRNPRYENFGWAAARLDDLANWIPARVTGLLTVACATLAGPAPTSVAPCPDAGSGEQLHDHGRGPSAVIMQLFPLPRSGPRGHRTERPARARTVSARTRTASAQARTASARTRVASAQARTASAQARTAIARSRESYEVLRRDGGAHPSPNAGRCEAAFAGALGVRLGGVNSYDGRVEERPELGDGRPPEVADIRRAVRLSRAVTLTAALLSAVIMHLFARATRGGRP</sequence>
<comment type="similarity">
    <text evidence="3 9">Belongs to the CobD/CbiB family.</text>
</comment>
<comment type="pathway">
    <text evidence="2 9">Cofactor biosynthesis; adenosylcobalamin biosynthesis.</text>
</comment>
<evidence type="ECO:0000313" key="12">
    <source>
        <dbReference type="Proteomes" id="UP000805614"/>
    </source>
</evidence>
<evidence type="ECO:0000256" key="8">
    <source>
        <dbReference type="ARBA" id="ARBA00023136"/>
    </source>
</evidence>
<evidence type="ECO:0000256" key="9">
    <source>
        <dbReference type="HAMAP-Rule" id="MF_00024"/>
    </source>
</evidence>
<evidence type="ECO:0000256" key="1">
    <source>
        <dbReference type="ARBA" id="ARBA00004651"/>
    </source>
</evidence>
<dbReference type="EMBL" id="JABVEC010000033">
    <property type="protein sequence ID" value="MBC6469912.1"/>
    <property type="molecule type" value="Genomic_DNA"/>
</dbReference>
<keyword evidence="12" id="KW-1185">Reference proteome</keyword>
<keyword evidence="7 9" id="KW-1133">Transmembrane helix</keyword>
<evidence type="ECO:0000256" key="2">
    <source>
        <dbReference type="ARBA" id="ARBA00004953"/>
    </source>
</evidence>
<evidence type="ECO:0000256" key="3">
    <source>
        <dbReference type="ARBA" id="ARBA00006263"/>
    </source>
</evidence>
<name>A0ABR7LYI4_9ACTN</name>
<comment type="function">
    <text evidence="9">Converts cobyric acid to cobinamide by the addition of aminopropanol on the F carboxylic group.</text>
</comment>
<evidence type="ECO:0000313" key="11">
    <source>
        <dbReference type="EMBL" id="MBC6469912.1"/>
    </source>
</evidence>
<feature type="region of interest" description="Disordered" evidence="10">
    <location>
        <begin position="296"/>
        <end position="342"/>
    </location>
</feature>
<keyword evidence="4 9" id="KW-1003">Cell membrane</keyword>
<reference evidence="11 12" key="1">
    <citation type="submission" date="2020-06" db="EMBL/GenBank/DDBJ databases">
        <title>Actinomadura xiongansis sp. nov., isolated from soil of Baiyangdian.</title>
        <authorList>
            <person name="Zhang X."/>
        </authorList>
    </citation>
    <scope>NUCLEOTIDE SEQUENCE [LARGE SCALE GENOMIC DNA]</scope>
    <source>
        <strain evidence="11 12">HBUM206468</strain>
    </source>
</reference>
<proteinExistence type="inferred from homology"/>
<dbReference type="PANTHER" id="PTHR34308:SF1">
    <property type="entry name" value="COBALAMIN BIOSYNTHESIS PROTEIN CBIB"/>
    <property type="match status" value="1"/>
</dbReference>